<dbReference type="Gene3D" id="1.10.260.40">
    <property type="entry name" value="lambda repressor-like DNA-binding domains"/>
    <property type="match status" value="1"/>
</dbReference>
<evidence type="ECO:0000313" key="6">
    <source>
        <dbReference type="EMBL" id="ALU12284.1"/>
    </source>
</evidence>
<reference evidence="6 7" key="1">
    <citation type="submission" date="2013-11" db="EMBL/GenBank/DDBJ databases">
        <title>Comparative genomics of Ignicoccus.</title>
        <authorList>
            <person name="Podar M."/>
        </authorList>
    </citation>
    <scope>NUCLEOTIDE SEQUENCE [LARGE SCALE GENOMIC DNA]</scope>
    <source>
        <strain evidence="6 7">DSM 13165</strain>
    </source>
</reference>
<gene>
    <name evidence="6" type="ORF">EYM_02095</name>
</gene>
<dbReference type="SUPFAM" id="SSF47413">
    <property type="entry name" value="lambda repressor-like DNA-binding domains"/>
    <property type="match status" value="1"/>
</dbReference>
<evidence type="ECO:0000256" key="1">
    <source>
        <dbReference type="ARBA" id="ARBA00023015"/>
    </source>
</evidence>
<evidence type="ECO:0000313" key="7">
    <source>
        <dbReference type="Proteomes" id="UP000060778"/>
    </source>
</evidence>
<keyword evidence="7" id="KW-1185">Reference proteome</keyword>
<keyword evidence="2 4" id="KW-0238">DNA-binding</keyword>
<dbReference type="InterPro" id="IPR010982">
    <property type="entry name" value="Lambda_DNA-bd_dom_sf"/>
</dbReference>
<proteinExistence type="inferred from homology"/>
<dbReference type="InterPro" id="IPR059051">
    <property type="entry name" value="MTH_967_PDDEXK"/>
</dbReference>
<evidence type="ECO:0000256" key="4">
    <source>
        <dbReference type="HAMAP-Rule" id="MF_00584"/>
    </source>
</evidence>
<organism evidence="6 7">
    <name type="scientific">Ignicoccus islandicus DSM 13165</name>
    <dbReference type="NCBI Taxonomy" id="940295"/>
    <lineage>
        <taxon>Archaea</taxon>
        <taxon>Thermoproteota</taxon>
        <taxon>Thermoprotei</taxon>
        <taxon>Desulfurococcales</taxon>
        <taxon>Desulfurococcaceae</taxon>
        <taxon>Ignicoccus</taxon>
    </lineage>
</organism>
<accession>A0A0U3G1T3</accession>
<dbReference type="Pfam" id="PF01381">
    <property type="entry name" value="HTH_3"/>
    <property type="match status" value="1"/>
</dbReference>
<dbReference type="GeneID" id="30679821"/>
<protein>
    <recommendedName>
        <fullName evidence="4">Putative HTH-type transcriptional regulatory protein EYM_02095</fullName>
    </recommendedName>
</protein>
<dbReference type="AlphaFoldDB" id="A0A0U3G1T3"/>
<evidence type="ECO:0000259" key="5">
    <source>
        <dbReference type="PROSITE" id="PS50943"/>
    </source>
</evidence>
<keyword evidence="3 4" id="KW-0804">Transcription</keyword>
<dbReference type="OrthoDB" id="31424at2157"/>
<dbReference type="InterPro" id="IPR001387">
    <property type="entry name" value="Cro/C1-type_HTH"/>
</dbReference>
<sequence>MNRKFVKDVLSLIGDKGVLINGKASDIVVKREGRIFAVIAERNASRIKRGKVGVLNALAKAIDAIPLIVSEKMGSEKLLEDVIYERFDTPVASPETLNKLLSGDKIYIRKHKSAFVVSVNPKELKRKRVESGMSLGALADYLGVSKKSVYDYERGESKVSVDVAVKLVELFGEEVLEEVNFNEFEGVIEPCEPHSPIEAKLLDRTEGVHVPKGNVHVGKEREFVAVVPHGDEELQWFGEASKMIDKKAFAVGFEDLPKDLEGGNVEIARDIEEFVRLLREGKERDGRQRSA</sequence>
<dbReference type="KEGG" id="iis:EYM_02095"/>
<dbReference type="CDD" id="cd00093">
    <property type="entry name" value="HTH_XRE"/>
    <property type="match status" value="1"/>
</dbReference>
<feature type="domain" description="HTH cro/C1-type" evidence="5">
    <location>
        <begin position="124"/>
        <end position="179"/>
    </location>
</feature>
<keyword evidence="1 4" id="KW-0805">Transcription regulation</keyword>
<dbReference type="InterPro" id="IPR020886">
    <property type="entry name" value="MTH_967-like"/>
</dbReference>
<name>A0A0U3G1T3_9CREN</name>
<evidence type="ECO:0000256" key="3">
    <source>
        <dbReference type="ARBA" id="ARBA00023163"/>
    </source>
</evidence>
<dbReference type="HAMAP" id="MF_00584">
    <property type="entry name" value="HTH_type_cro_C1"/>
    <property type="match status" value="1"/>
</dbReference>
<dbReference type="GO" id="GO:0003677">
    <property type="term" value="F:DNA binding"/>
    <property type="evidence" value="ECO:0007669"/>
    <property type="project" value="UniProtKB-KW"/>
</dbReference>
<dbReference type="Pfam" id="PF26553">
    <property type="entry name" value="PDDEXK_19"/>
    <property type="match status" value="1"/>
</dbReference>
<dbReference type="RefSeq" id="WP_075049445.1">
    <property type="nucleotide sequence ID" value="NZ_CP006867.1"/>
</dbReference>
<dbReference type="SMART" id="SM00530">
    <property type="entry name" value="HTH_XRE"/>
    <property type="match status" value="1"/>
</dbReference>
<dbReference type="Proteomes" id="UP000060778">
    <property type="component" value="Chromosome"/>
</dbReference>
<dbReference type="GO" id="GO:0003700">
    <property type="term" value="F:DNA-binding transcription factor activity"/>
    <property type="evidence" value="ECO:0007669"/>
    <property type="project" value="UniProtKB-UniRule"/>
</dbReference>
<dbReference type="STRING" id="940295.EYM_02095"/>
<dbReference type="PROSITE" id="PS50943">
    <property type="entry name" value="HTH_CROC1"/>
    <property type="match status" value="1"/>
</dbReference>
<evidence type="ECO:0000256" key="2">
    <source>
        <dbReference type="ARBA" id="ARBA00023125"/>
    </source>
</evidence>
<dbReference type="EMBL" id="CP006867">
    <property type="protein sequence ID" value="ALU12284.1"/>
    <property type="molecule type" value="Genomic_DNA"/>
</dbReference>